<dbReference type="SUPFAM" id="SSF51322">
    <property type="entry name" value="Cyanovirin-N"/>
    <property type="match status" value="1"/>
</dbReference>
<keyword evidence="3" id="KW-1185">Reference proteome</keyword>
<dbReference type="EMBL" id="KE148150">
    <property type="protein sequence ID" value="EPE07847.1"/>
    <property type="molecule type" value="Genomic_DNA"/>
</dbReference>
<dbReference type="Proteomes" id="UP000016923">
    <property type="component" value="Unassembled WGS sequence"/>
</dbReference>
<evidence type="ECO:0000256" key="1">
    <source>
        <dbReference type="SAM" id="SignalP"/>
    </source>
</evidence>
<proteinExistence type="predicted"/>
<sequence length="173" mass="18014">MMPSYAPGLAALAALAVASSAASLPSALPLVGSCNVQTAQLSSSHWLGMYCSNANVASFAYNWTWIDLDWCLANRAGHLAGRRNGKFHASCTRCSTHLRPTRLPSPSEPGSESAEASFTDGHTLDLQCACLDAQGRGVSTAIDLNHVLVDVNGALGCYGRLGNKTLAGPLPTV</sequence>
<evidence type="ECO:0000313" key="2">
    <source>
        <dbReference type="EMBL" id="EPE07847.1"/>
    </source>
</evidence>
<protein>
    <recommendedName>
        <fullName evidence="4">Cyanovirin-N domain-containing protein</fullName>
    </recommendedName>
</protein>
<dbReference type="STRING" id="1262450.S3C4X3"/>
<dbReference type="VEuPathDB" id="FungiDB:F503_00569"/>
<keyword evidence="1" id="KW-0732">Signal</keyword>
<evidence type="ECO:0008006" key="4">
    <source>
        <dbReference type="Google" id="ProtNLM"/>
    </source>
</evidence>
<accession>S3C4X3</accession>
<dbReference type="eggNOG" id="ENOG502SWE6">
    <property type="taxonomic scope" value="Eukaryota"/>
</dbReference>
<dbReference type="Gene3D" id="2.30.60.10">
    <property type="entry name" value="Cyanovirin-N"/>
    <property type="match status" value="1"/>
</dbReference>
<feature type="chain" id="PRO_5004518395" description="Cyanovirin-N domain-containing protein" evidence="1">
    <location>
        <begin position="22"/>
        <end position="173"/>
    </location>
</feature>
<evidence type="ECO:0000313" key="3">
    <source>
        <dbReference type="Proteomes" id="UP000016923"/>
    </source>
</evidence>
<reference evidence="2 3" key="1">
    <citation type="journal article" date="2013" name="BMC Genomics">
        <title>The genome and transcriptome of the pine saprophyte Ophiostoma piceae, and a comparison with the bark beetle-associated pine pathogen Grosmannia clavigera.</title>
        <authorList>
            <person name="Haridas S."/>
            <person name="Wang Y."/>
            <person name="Lim L."/>
            <person name="Massoumi Alamouti S."/>
            <person name="Jackman S."/>
            <person name="Docking R."/>
            <person name="Robertson G."/>
            <person name="Birol I."/>
            <person name="Bohlmann J."/>
            <person name="Breuil C."/>
        </authorList>
    </citation>
    <scope>NUCLEOTIDE SEQUENCE [LARGE SCALE GENOMIC DNA]</scope>
    <source>
        <strain evidence="2 3">UAMH 11346</strain>
    </source>
</reference>
<dbReference type="HOGENOM" id="CLU_1704595_0_0_1"/>
<dbReference type="AlphaFoldDB" id="S3C4X3"/>
<dbReference type="OrthoDB" id="4672515at2759"/>
<name>S3C4X3_OPHP1</name>
<feature type="signal peptide" evidence="1">
    <location>
        <begin position="1"/>
        <end position="21"/>
    </location>
</feature>
<dbReference type="InterPro" id="IPR036673">
    <property type="entry name" value="Cyanovirin-N_sf"/>
</dbReference>
<gene>
    <name evidence="2" type="ORF">F503_00569</name>
</gene>
<organism evidence="2 3">
    <name type="scientific">Ophiostoma piceae (strain UAMH 11346)</name>
    <name type="common">Sap stain fungus</name>
    <dbReference type="NCBI Taxonomy" id="1262450"/>
    <lineage>
        <taxon>Eukaryota</taxon>
        <taxon>Fungi</taxon>
        <taxon>Dikarya</taxon>
        <taxon>Ascomycota</taxon>
        <taxon>Pezizomycotina</taxon>
        <taxon>Sordariomycetes</taxon>
        <taxon>Sordariomycetidae</taxon>
        <taxon>Ophiostomatales</taxon>
        <taxon>Ophiostomataceae</taxon>
        <taxon>Ophiostoma</taxon>
    </lineage>
</organism>